<keyword evidence="3" id="KW-1185">Reference proteome</keyword>
<reference evidence="2 3" key="1">
    <citation type="submission" date="2023-10" db="EMBL/GenBank/DDBJ databases">
        <title>Niallia locisalis sp.nov. isolated from a salt pond sample.</title>
        <authorList>
            <person name="Li X.-J."/>
            <person name="Dong L."/>
        </authorList>
    </citation>
    <scope>NUCLEOTIDE SEQUENCE [LARGE SCALE GENOMIC DNA]</scope>
    <source>
        <strain evidence="2 3">DSM 29761</strain>
    </source>
</reference>
<name>A0ABZ2CEQ7_9BACI</name>
<evidence type="ECO:0000256" key="1">
    <source>
        <dbReference type="SAM" id="MobiDB-lite"/>
    </source>
</evidence>
<dbReference type="Proteomes" id="UP001357223">
    <property type="component" value="Chromosome"/>
</dbReference>
<dbReference type="RefSeq" id="WP_338449697.1">
    <property type="nucleotide sequence ID" value="NZ_CP137640.1"/>
</dbReference>
<feature type="region of interest" description="Disordered" evidence="1">
    <location>
        <begin position="1"/>
        <end position="74"/>
    </location>
</feature>
<protein>
    <recommendedName>
        <fullName evidence="4">DUF4021 domain-containing protein</fullName>
    </recommendedName>
</protein>
<dbReference type="EMBL" id="CP137640">
    <property type="protein sequence ID" value="WVX80766.1"/>
    <property type="molecule type" value="Genomic_DNA"/>
</dbReference>
<sequence length="74" mass="8486">MEMQNNKNQQMNNQAQSNQGMNNQAQNNQQMNSQNTNEAALGLDIDEQEMNGMYGMVETEAEDQMEPYTERDGH</sequence>
<proteinExistence type="predicted"/>
<evidence type="ECO:0000313" key="3">
    <source>
        <dbReference type="Proteomes" id="UP001357223"/>
    </source>
</evidence>
<organism evidence="2 3">
    <name type="scientific">Niallia oryzisoli</name>
    <dbReference type="NCBI Taxonomy" id="1737571"/>
    <lineage>
        <taxon>Bacteria</taxon>
        <taxon>Bacillati</taxon>
        <taxon>Bacillota</taxon>
        <taxon>Bacilli</taxon>
        <taxon>Bacillales</taxon>
        <taxon>Bacillaceae</taxon>
        <taxon>Niallia</taxon>
    </lineage>
</organism>
<feature type="compositionally biased region" description="Low complexity" evidence="1">
    <location>
        <begin position="1"/>
        <end position="37"/>
    </location>
</feature>
<evidence type="ECO:0008006" key="4">
    <source>
        <dbReference type="Google" id="ProtNLM"/>
    </source>
</evidence>
<evidence type="ECO:0000313" key="2">
    <source>
        <dbReference type="EMBL" id="WVX80766.1"/>
    </source>
</evidence>
<accession>A0ABZ2CEQ7</accession>
<gene>
    <name evidence="2" type="ORF">R4Z09_26690</name>
</gene>